<dbReference type="HOGENOM" id="CLU_1426929_0_0_6"/>
<dbReference type="Gene3D" id="2.60.40.1090">
    <property type="entry name" value="Fimbrial-type adhesion domain"/>
    <property type="match status" value="1"/>
</dbReference>
<protein>
    <recommendedName>
        <fullName evidence="2">Fimbrial-type adhesion domain-containing protein</fullName>
    </recommendedName>
</protein>
<dbReference type="Pfam" id="PF00419">
    <property type="entry name" value="Fimbrial"/>
    <property type="match status" value="1"/>
</dbReference>
<sequence>MSVISASILKKMTHTLGGLMLMSAFPGHAASLNMEFKARLVAETCTFAATSKTFAFGNVYPQEILQETKFVTQDIAVSSCTGSPQNMQFYLTPITGTSNSATTRNLLVPPGKSYGIETTLSILNGSNQQQGNIIYLPFEPTSAVSITNQSMVGKKIRLTAGLVPVPGKTSGADFEVGAFSAVATLNIVYF</sequence>
<dbReference type="InterPro" id="IPR000259">
    <property type="entry name" value="Adhesion_dom_fimbrial"/>
</dbReference>
<dbReference type="OrthoDB" id="9980461at2"/>
<evidence type="ECO:0000259" key="2">
    <source>
        <dbReference type="Pfam" id="PF00419"/>
    </source>
</evidence>
<feature type="chain" id="PRO_5003561557" description="Fimbrial-type adhesion domain-containing protein" evidence="1">
    <location>
        <begin position="30"/>
        <end position="190"/>
    </location>
</feature>
<name>H2IVA5_RAHAC</name>
<dbReference type="GO" id="GO:0009289">
    <property type="term" value="C:pilus"/>
    <property type="evidence" value="ECO:0007669"/>
    <property type="project" value="InterPro"/>
</dbReference>
<gene>
    <name evidence="3" type="ordered locus">Rahaq2_0708</name>
</gene>
<evidence type="ECO:0000313" key="4">
    <source>
        <dbReference type="Proteomes" id="UP000009010"/>
    </source>
</evidence>
<dbReference type="EMBL" id="CP003244">
    <property type="protein sequence ID" value="AEX50634.1"/>
    <property type="molecule type" value="Genomic_DNA"/>
</dbReference>
<feature type="domain" description="Fimbrial-type adhesion" evidence="2">
    <location>
        <begin position="35"/>
        <end position="189"/>
    </location>
</feature>
<dbReference type="KEGG" id="raq:Rahaq2_0708"/>
<dbReference type="InterPro" id="IPR008966">
    <property type="entry name" value="Adhesion_dom_sf"/>
</dbReference>
<dbReference type="STRING" id="745277.Rahaq2_0708"/>
<reference evidence="4" key="2">
    <citation type="submission" date="2012-01" db="EMBL/GenBank/DDBJ databases">
        <title>Complete sequence of chromosome of Rahnella aquatilis CIP 78.65.</title>
        <authorList>
            <person name="Lucas S."/>
            <person name="Han J."/>
            <person name="Lapidus A."/>
            <person name="Cheng J.-F."/>
            <person name="Goodwin L."/>
            <person name="Pitluck S."/>
            <person name="Peters L."/>
            <person name="Ovchinnikova G."/>
            <person name="Held B."/>
            <person name="Detter J.C."/>
            <person name="Han C."/>
            <person name="Tapia R."/>
            <person name="Land M."/>
            <person name="Hauser L."/>
            <person name="Kyrpides N."/>
            <person name="Ivanova N."/>
            <person name="Pagani I."/>
            <person name="Sobecky P."/>
            <person name="Martinez R."/>
            <person name="Woyke T."/>
        </authorList>
    </citation>
    <scope>NUCLEOTIDE SEQUENCE [LARGE SCALE GENOMIC DNA]</scope>
    <source>
        <strain evidence="4">ATCC 33071 / DSM 4594 / JCM 1683 / NBRC 105701 / NCIMB 13365 / CIP 78.65</strain>
    </source>
</reference>
<dbReference type="Proteomes" id="UP000009010">
    <property type="component" value="Chromosome"/>
</dbReference>
<feature type="signal peptide" evidence="1">
    <location>
        <begin position="1"/>
        <end position="29"/>
    </location>
</feature>
<dbReference type="SUPFAM" id="SSF49401">
    <property type="entry name" value="Bacterial adhesins"/>
    <property type="match status" value="1"/>
</dbReference>
<dbReference type="InterPro" id="IPR036937">
    <property type="entry name" value="Adhesion_dom_fimbrial_sf"/>
</dbReference>
<proteinExistence type="predicted"/>
<dbReference type="PATRIC" id="fig|745277.3.peg.677"/>
<dbReference type="RefSeq" id="WP_015695912.1">
    <property type="nucleotide sequence ID" value="NC_016818.1"/>
</dbReference>
<organism evidence="3 4">
    <name type="scientific">Rahnella aquatilis (strain ATCC 33071 / DSM 4594 / JCM 1683 / NBRC 105701 / NCIMB 13365 / CIP 78.65)</name>
    <dbReference type="NCBI Taxonomy" id="745277"/>
    <lineage>
        <taxon>Bacteria</taxon>
        <taxon>Pseudomonadati</taxon>
        <taxon>Pseudomonadota</taxon>
        <taxon>Gammaproteobacteria</taxon>
        <taxon>Enterobacterales</taxon>
        <taxon>Yersiniaceae</taxon>
        <taxon>Rahnella</taxon>
    </lineage>
</organism>
<evidence type="ECO:0000313" key="3">
    <source>
        <dbReference type="EMBL" id="AEX50634.1"/>
    </source>
</evidence>
<keyword evidence="4" id="KW-1185">Reference proteome</keyword>
<reference evidence="3 4" key="1">
    <citation type="journal article" date="2012" name="J. Bacteriol.">
        <title>Complete Genome Sequence of Rahnella aquatilis CIP 78.65.</title>
        <authorList>
            <person name="Martinez R.J."/>
            <person name="Bruce D."/>
            <person name="Detter C."/>
            <person name="Goodwin L.A."/>
            <person name="Han J."/>
            <person name="Han C.S."/>
            <person name="Held B."/>
            <person name="Land M.L."/>
            <person name="Mikhailova N."/>
            <person name="Nolan M."/>
            <person name="Pennacchio L."/>
            <person name="Pitluck S."/>
            <person name="Tapia R."/>
            <person name="Woyke T."/>
            <person name="Sobecky P.A."/>
        </authorList>
    </citation>
    <scope>NUCLEOTIDE SEQUENCE [LARGE SCALE GENOMIC DNA]</scope>
    <source>
        <strain evidence="4">ATCC 33071 / DSM 4594 / JCM 1683 / NBRC 105701 / NCIMB 13365 / CIP 78.65</strain>
    </source>
</reference>
<evidence type="ECO:0000256" key="1">
    <source>
        <dbReference type="SAM" id="SignalP"/>
    </source>
</evidence>
<dbReference type="GO" id="GO:0007155">
    <property type="term" value="P:cell adhesion"/>
    <property type="evidence" value="ECO:0007669"/>
    <property type="project" value="InterPro"/>
</dbReference>
<accession>H2IVA5</accession>
<keyword evidence="1" id="KW-0732">Signal</keyword>
<dbReference type="AlphaFoldDB" id="H2IVA5"/>